<sequence length="311" mass="35577">MKYNKAGKRKRFIKLALICFVLICAILAFFLYRAYTDKLNLYPFVERQMMQADYDGLVNFQDNLTEYFFNHGKAVPDMKNLIDSMAAGIADNHERDEYTSFLQENFRDPWSSDSQLLRIYPVYDRVSGLEVGNIVLSAGIDGKINNCSTRFFSDEIHNSDQFYNASDYAANSMLVQAPKRVDYAFSDYLLGQRDFIYFYINYFEPDTFGVELFDFNHAADYFKSMLSFFNKTGAVPMHKDLPFIVSEISKSSVSGRLLVDTSYFVNSSLLSLPEKREVNELGDTVIISAKVVSIDTLGRKILMKNGILSGL</sequence>
<dbReference type="EMBL" id="VSSQ01003768">
    <property type="protein sequence ID" value="MPM22256.1"/>
    <property type="molecule type" value="Genomic_DNA"/>
</dbReference>
<proteinExistence type="predicted"/>
<dbReference type="AlphaFoldDB" id="A0A644Y177"/>
<organism evidence="2">
    <name type="scientific">bioreactor metagenome</name>
    <dbReference type="NCBI Taxonomy" id="1076179"/>
    <lineage>
        <taxon>unclassified sequences</taxon>
        <taxon>metagenomes</taxon>
        <taxon>ecological metagenomes</taxon>
    </lineage>
</organism>
<keyword evidence="1" id="KW-0472">Membrane</keyword>
<evidence type="ECO:0000256" key="1">
    <source>
        <dbReference type="SAM" id="Phobius"/>
    </source>
</evidence>
<feature type="transmembrane region" description="Helical" evidence="1">
    <location>
        <begin position="12"/>
        <end position="32"/>
    </location>
</feature>
<protein>
    <submittedName>
        <fullName evidence="2">Uncharacterized protein</fullName>
    </submittedName>
</protein>
<accession>A0A644Y177</accession>
<evidence type="ECO:0000313" key="2">
    <source>
        <dbReference type="EMBL" id="MPM22256.1"/>
    </source>
</evidence>
<name>A0A644Y177_9ZZZZ</name>
<reference evidence="2" key="1">
    <citation type="submission" date="2019-08" db="EMBL/GenBank/DDBJ databases">
        <authorList>
            <person name="Kucharzyk K."/>
            <person name="Murdoch R.W."/>
            <person name="Higgins S."/>
            <person name="Loffler F."/>
        </authorList>
    </citation>
    <scope>NUCLEOTIDE SEQUENCE</scope>
</reference>
<keyword evidence="1" id="KW-1133">Transmembrane helix</keyword>
<gene>
    <name evidence="2" type="ORF">SDC9_68707</name>
</gene>
<keyword evidence="1" id="KW-0812">Transmembrane</keyword>
<comment type="caution">
    <text evidence="2">The sequence shown here is derived from an EMBL/GenBank/DDBJ whole genome shotgun (WGS) entry which is preliminary data.</text>
</comment>